<accession>A0ABQ9UCS8</accession>
<comment type="caution">
    <text evidence="2">The sequence shown here is derived from an EMBL/GenBank/DDBJ whole genome shotgun (WGS) entry which is preliminary data.</text>
</comment>
<evidence type="ECO:0000313" key="2">
    <source>
        <dbReference type="EMBL" id="KAK2094433.1"/>
    </source>
</evidence>
<reference evidence="2 3" key="1">
    <citation type="submission" date="2023-05" db="EMBL/GenBank/DDBJ databases">
        <title>B98-5 Cell Line De Novo Hybrid Assembly: An Optical Mapping Approach.</title>
        <authorList>
            <person name="Kananen K."/>
            <person name="Auerbach J.A."/>
            <person name="Kautto E."/>
            <person name="Blachly J.S."/>
        </authorList>
    </citation>
    <scope>NUCLEOTIDE SEQUENCE [LARGE SCALE GENOMIC DNA]</scope>
    <source>
        <strain evidence="2">B95-8</strain>
        <tissue evidence="2">Cell line</tissue>
    </source>
</reference>
<dbReference type="Proteomes" id="UP001266305">
    <property type="component" value="Unassembled WGS sequence"/>
</dbReference>
<evidence type="ECO:0000256" key="1">
    <source>
        <dbReference type="SAM" id="MobiDB-lite"/>
    </source>
</evidence>
<gene>
    <name evidence="2" type="ORF">P7K49_028171</name>
</gene>
<feature type="non-terminal residue" evidence="2">
    <location>
        <position position="1"/>
    </location>
</feature>
<sequence>ETVLLSIGGPWIPSSNPPVHPSTRAKNLEHLGEGLASLDTDCAAASEVGV</sequence>
<evidence type="ECO:0000313" key="3">
    <source>
        <dbReference type="Proteomes" id="UP001266305"/>
    </source>
</evidence>
<protein>
    <submittedName>
        <fullName evidence="2">Uncharacterized protein</fullName>
    </submittedName>
</protein>
<proteinExistence type="predicted"/>
<keyword evidence="3" id="KW-1185">Reference proteome</keyword>
<dbReference type="EMBL" id="JASSZA010000014">
    <property type="protein sequence ID" value="KAK2094433.1"/>
    <property type="molecule type" value="Genomic_DNA"/>
</dbReference>
<name>A0ABQ9UCS8_SAGOE</name>
<feature type="region of interest" description="Disordered" evidence="1">
    <location>
        <begin position="1"/>
        <end position="25"/>
    </location>
</feature>
<organism evidence="2 3">
    <name type="scientific">Saguinus oedipus</name>
    <name type="common">Cotton-top tamarin</name>
    <name type="synonym">Oedipomidas oedipus</name>
    <dbReference type="NCBI Taxonomy" id="9490"/>
    <lineage>
        <taxon>Eukaryota</taxon>
        <taxon>Metazoa</taxon>
        <taxon>Chordata</taxon>
        <taxon>Craniata</taxon>
        <taxon>Vertebrata</taxon>
        <taxon>Euteleostomi</taxon>
        <taxon>Mammalia</taxon>
        <taxon>Eutheria</taxon>
        <taxon>Euarchontoglires</taxon>
        <taxon>Primates</taxon>
        <taxon>Haplorrhini</taxon>
        <taxon>Platyrrhini</taxon>
        <taxon>Cebidae</taxon>
        <taxon>Callitrichinae</taxon>
        <taxon>Saguinus</taxon>
    </lineage>
</organism>